<sequence length="479" mass="50615">MTERDSSSLELTWIGTAVYLYGQASSASYTVEVDGTSFTSSSVTVQPGGLLGSKTDLSYGNHTVKLTTHGSNAVAFQSAQLTIGMGYNGSRCNRTILAVEPDNTTPNSFFRYQSIQGPNSWRVEGLNVSELQPDGSTIILPRQMVTNTAGESVSFTLQNATAFFLYGADNLDHGSKTVSVTPSSNPSEARTALINDQSSALDFRQILYWESGLNRDDTYTIEITEVGGTAFSFSSLDILDGGPVPPPGSSSSPGAQTSSGSSPTFPQDPQGAGSGQTSEQKKLSAGAIGGIAAAGAVVLLLLGAIAALLLLRRRRRRAEYMPTRHNPPILPDDTSDDNLLRMQHVAPSATEVPMIASSTHNSLRMQHAGPSAVEVPMTTSSADASFTREVDAGPMNMASLPPQYETSWVDGRVVSVPIPSSAPPPDPSPFSDSSRVPDSSYAPESPTTRSPPSSQDAPSNEKRRQLVVLTYDTDPVSTA</sequence>
<evidence type="ECO:0000256" key="2">
    <source>
        <dbReference type="SAM" id="Phobius"/>
    </source>
</evidence>
<gene>
    <name evidence="3" type="ORF">EIP91_009290</name>
</gene>
<keyword evidence="2" id="KW-0812">Transmembrane</keyword>
<accession>A0A4V2MV33</accession>
<comment type="caution">
    <text evidence="3">The sequence shown here is derived from an EMBL/GenBank/DDBJ whole genome shotgun (WGS) entry which is preliminary data.</text>
</comment>
<feature type="compositionally biased region" description="Low complexity" evidence="1">
    <location>
        <begin position="249"/>
        <end position="263"/>
    </location>
</feature>
<keyword evidence="2" id="KW-1133">Transmembrane helix</keyword>
<dbReference type="OrthoDB" id="2576334at2759"/>
<feature type="region of interest" description="Disordered" evidence="1">
    <location>
        <begin position="241"/>
        <end position="279"/>
    </location>
</feature>
<dbReference type="Gene3D" id="2.60.120.260">
    <property type="entry name" value="Galactose-binding domain-like"/>
    <property type="match status" value="1"/>
</dbReference>
<proteinExistence type="predicted"/>
<evidence type="ECO:0000313" key="3">
    <source>
        <dbReference type="EMBL" id="TCD60917.1"/>
    </source>
</evidence>
<feature type="transmembrane region" description="Helical" evidence="2">
    <location>
        <begin position="287"/>
        <end position="311"/>
    </location>
</feature>
<organism evidence="3 4">
    <name type="scientific">Steccherinum ochraceum</name>
    <dbReference type="NCBI Taxonomy" id="92696"/>
    <lineage>
        <taxon>Eukaryota</taxon>
        <taxon>Fungi</taxon>
        <taxon>Dikarya</taxon>
        <taxon>Basidiomycota</taxon>
        <taxon>Agaricomycotina</taxon>
        <taxon>Agaricomycetes</taxon>
        <taxon>Polyporales</taxon>
        <taxon>Steccherinaceae</taxon>
        <taxon>Steccherinum</taxon>
    </lineage>
</organism>
<keyword evidence="2" id="KW-0472">Membrane</keyword>
<evidence type="ECO:0000256" key="1">
    <source>
        <dbReference type="SAM" id="MobiDB-lite"/>
    </source>
</evidence>
<feature type="compositionally biased region" description="Low complexity" evidence="1">
    <location>
        <begin position="429"/>
        <end position="454"/>
    </location>
</feature>
<reference evidence="3 4" key="1">
    <citation type="submission" date="2018-11" db="EMBL/GenBank/DDBJ databases">
        <title>Genome assembly of Steccherinum ochraceum LE-BIN_3174, the white-rot fungus of the Steccherinaceae family (The Residual Polyporoid clade, Polyporales, Basidiomycota).</title>
        <authorList>
            <person name="Fedorova T.V."/>
            <person name="Glazunova O.A."/>
            <person name="Landesman E.O."/>
            <person name="Moiseenko K.V."/>
            <person name="Psurtseva N.V."/>
            <person name="Savinova O.S."/>
            <person name="Shakhova N.V."/>
            <person name="Tyazhelova T.V."/>
            <person name="Vasina D.V."/>
        </authorList>
    </citation>
    <scope>NUCLEOTIDE SEQUENCE [LARGE SCALE GENOMIC DNA]</scope>
    <source>
        <strain evidence="3 4">LE-BIN_3174</strain>
    </source>
</reference>
<protein>
    <submittedName>
        <fullName evidence="3">Uncharacterized protein</fullName>
    </submittedName>
</protein>
<dbReference type="AlphaFoldDB" id="A0A4V2MV33"/>
<dbReference type="EMBL" id="RWJN01000526">
    <property type="protein sequence ID" value="TCD60917.1"/>
    <property type="molecule type" value="Genomic_DNA"/>
</dbReference>
<feature type="region of interest" description="Disordered" evidence="1">
    <location>
        <begin position="417"/>
        <end position="479"/>
    </location>
</feature>
<evidence type="ECO:0000313" key="4">
    <source>
        <dbReference type="Proteomes" id="UP000292702"/>
    </source>
</evidence>
<keyword evidence="4" id="KW-1185">Reference proteome</keyword>
<dbReference type="Proteomes" id="UP000292702">
    <property type="component" value="Unassembled WGS sequence"/>
</dbReference>
<name>A0A4V2MV33_9APHY</name>